<comment type="caution">
    <text evidence="2">The sequence shown here is derived from an EMBL/GenBank/DDBJ whole genome shotgun (WGS) entry which is preliminary data.</text>
</comment>
<proteinExistence type="predicted"/>
<evidence type="ECO:0000256" key="1">
    <source>
        <dbReference type="SAM" id="Phobius"/>
    </source>
</evidence>
<protein>
    <submittedName>
        <fullName evidence="2">DUF3267 domain-containing protein</fullName>
    </submittedName>
</protein>
<accession>A0A6N6MD35</accession>
<keyword evidence="3" id="KW-1185">Reference proteome</keyword>
<organism evidence="2 3">
    <name type="scientific">Pseudotamlana haliotis</name>
    <dbReference type="NCBI Taxonomy" id="2614804"/>
    <lineage>
        <taxon>Bacteria</taxon>
        <taxon>Pseudomonadati</taxon>
        <taxon>Bacteroidota</taxon>
        <taxon>Flavobacteriia</taxon>
        <taxon>Flavobacteriales</taxon>
        <taxon>Flavobacteriaceae</taxon>
        <taxon>Pseudotamlana</taxon>
    </lineage>
</organism>
<evidence type="ECO:0000313" key="2">
    <source>
        <dbReference type="EMBL" id="KAB1066597.1"/>
    </source>
</evidence>
<reference evidence="2 3" key="1">
    <citation type="submission" date="2019-09" db="EMBL/GenBank/DDBJ databases">
        <authorList>
            <person name="Cao W.R."/>
        </authorList>
    </citation>
    <scope>NUCLEOTIDE SEQUENCE [LARGE SCALE GENOMIC DNA]</scope>
    <source>
        <strain evidence="2 3">B1N29</strain>
    </source>
</reference>
<dbReference type="Pfam" id="PF11667">
    <property type="entry name" value="DUF3267"/>
    <property type="match status" value="1"/>
</dbReference>
<keyword evidence="1" id="KW-0472">Membrane</keyword>
<keyword evidence="1" id="KW-1133">Transmembrane helix</keyword>
<sequence>MTCFLLPILTMQKKTISIEKANLFALLFMVLTSAPVVLVYYLIWGTLKVELVPKDFSVIFVFLFVVFASIVIHELIHGAIFAYFAKDKWRSVKFGVLWTKLTPYAHCRTPLFVNQYMLAVVMPGVVLGILPVIIGLSIGSNMFLYYGLLMIMAAAGDFLIFVLLLKTPKDKKILDHDSEMGFYVLDEDTK</sequence>
<feature type="transmembrane region" description="Helical" evidence="1">
    <location>
        <begin position="21"/>
        <end position="44"/>
    </location>
</feature>
<dbReference type="EMBL" id="WAAT01000052">
    <property type="protein sequence ID" value="KAB1066597.1"/>
    <property type="molecule type" value="Genomic_DNA"/>
</dbReference>
<feature type="transmembrane region" description="Helical" evidence="1">
    <location>
        <begin position="56"/>
        <end position="84"/>
    </location>
</feature>
<evidence type="ECO:0000313" key="3">
    <source>
        <dbReference type="Proteomes" id="UP000441333"/>
    </source>
</evidence>
<feature type="transmembrane region" description="Helical" evidence="1">
    <location>
        <begin position="116"/>
        <end position="138"/>
    </location>
</feature>
<name>A0A6N6MD35_9FLAO</name>
<keyword evidence="1" id="KW-0812">Transmembrane</keyword>
<gene>
    <name evidence="2" type="ORF">F6U93_14360</name>
</gene>
<feature type="transmembrane region" description="Helical" evidence="1">
    <location>
        <begin position="144"/>
        <end position="165"/>
    </location>
</feature>
<dbReference type="AlphaFoldDB" id="A0A6N6MD35"/>
<dbReference type="InterPro" id="IPR021683">
    <property type="entry name" value="DUF3267"/>
</dbReference>
<dbReference type="Proteomes" id="UP000441333">
    <property type="component" value="Unassembled WGS sequence"/>
</dbReference>